<dbReference type="InterPro" id="IPR017871">
    <property type="entry name" value="ABC_transporter-like_CS"/>
</dbReference>
<sequence>MDGVDLTLDAGETLGLVGESGSGKSTLGNALLGLAEPTAGRILLHGDDITHAPPRKRRTLARHIQVVFQDPYGSLNPSRTVGDTLAEPLRFHFGATRKEAMRRAGEALERVGLPAAVTARYPRQFSGGQRQRIAIARALLLEPELVICDEPTSALDLSVQAQILNLLLTLQRQLGFAYLFVSHDIDVVRHLAHRVAVLLAGRLVEEGPVDQVTEAPSHPYTRALLAAVPTTRRRRAETTPPPAPPPARSATGCPFVTRCPSVLDRCATVRPPLRPTGVGGVAACHLHAPEPASRTAVTARTCSTTTCDT</sequence>
<dbReference type="InterPro" id="IPR013563">
    <property type="entry name" value="Oligopep_ABC_C"/>
</dbReference>
<evidence type="ECO:0000256" key="5">
    <source>
        <dbReference type="SAM" id="MobiDB-lite"/>
    </source>
</evidence>
<dbReference type="KEGG" id="scy:SCATT_p16480"/>
<keyword evidence="2" id="KW-0813">Transport</keyword>
<dbReference type="NCBIfam" id="TIGR01727">
    <property type="entry name" value="oligo_HPY"/>
    <property type="match status" value="1"/>
</dbReference>
<dbReference type="PANTHER" id="PTHR43776">
    <property type="entry name" value="TRANSPORT ATP-BINDING PROTEIN"/>
    <property type="match status" value="1"/>
</dbReference>
<dbReference type="PROSITE" id="PS00211">
    <property type="entry name" value="ABC_TRANSPORTER_1"/>
    <property type="match status" value="1"/>
</dbReference>
<dbReference type="SUPFAM" id="SSF52540">
    <property type="entry name" value="P-loop containing nucleoside triphosphate hydrolases"/>
    <property type="match status" value="1"/>
</dbReference>
<dbReference type="GO" id="GO:0016887">
    <property type="term" value="F:ATP hydrolysis activity"/>
    <property type="evidence" value="ECO:0007669"/>
    <property type="project" value="InterPro"/>
</dbReference>
<reference evidence="8" key="1">
    <citation type="submission" date="2011-12" db="EMBL/GenBank/DDBJ databases">
        <title>Complete genome sequence of Streptomyces cattleya strain DSM 46488.</title>
        <authorList>
            <person name="Ou H.-Y."/>
            <person name="Li P."/>
            <person name="Zhao C."/>
            <person name="O'Hagan D."/>
            <person name="Deng Z."/>
        </authorList>
    </citation>
    <scope>NUCLEOTIDE SEQUENCE [LARGE SCALE GENOMIC DNA]</scope>
    <source>
        <strain evidence="8">ATCC 35852 / DSM 46488 / JCM 4925 / NBRC 14057 / NRRL 8057</strain>
        <plasmid evidence="8">Plasmid pSCATT</plasmid>
    </source>
</reference>
<dbReference type="FunFam" id="3.40.50.300:FF:000016">
    <property type="entry name" value="Oligopeptide ABC transporter ATP-binding component"/>
    <property type="match status" value="1"/>
</dbReference>
<keyword evidence="4" id="KW-0067">ATP-binding</keyword>
<dbReference type="SMART" id="SM00382">
    <property type="entry name" value="AAA"/>
    <property type="match status" value="1"/>
</dbReference>
<evidence type="ECO:0000256" key="2">
    <source>
        <dbReference type="ARBA" id="ARBA00022448"/>
    </source>
</evidence>
<dbReference type="InterPro" id="IPR003439">
    <property type="entry name" value="ABC_transporter-like_ATP-bd"/>
</dbReference>
<dbReference type="GO" id="GO:0005524">
    <property type="term" value="F:ATP binding"/>
    <property type="evidence" value="ECO:0007669"/>
    <property type="project" value="UniProtKB-KW"/>
</dbReference>
<dbReference type="Pfam" id="PF00005">
    <property type="entry name" value="ABC_tran"/>
    <property type="match status" value="1"/>
</dbReference>
<dbReference type="HOGENOM" id="CLU_000604_1_23_11"/>
<dbReference type="PANTHER" id="PTHR43776:SF7">
    <property type="entry name" value="D,D-DIPEPTIDE TRANSPORT ATP-BINDING PROTEIN DDPF-RELATED"/>
    <property type="match status" value="1"/>
</dbReference>
<organism evidence="7 8">
    <name type="scientific">Streptantibioticus cattleyicolor (strain ATCC 35852 / DSM 46488 / JCM 4925 / NBRC 14057 / NRRL 8057)</name>
    <name type="common">Streptomyces cattleya</name>
    <dbReference type="NCBI Taxonomy" id="1003195"/>
    <lineage>
        <taxon>Bacteria</taxon>
        <taxon>Bacillati</taxon>
        <taxon>Actinomycetota</taxon>
        <taxon>Actinomycetes</taxon>
        <taxon>Kitasatosporales</taxon>
        <taxon>Streptomycetaceae</taxon>
        <taxon>Streptantibioticus</taxon>
    </lineage>
</organism>
<dbReference type="InterPro" id="IPR027417">
    <property type="entry name" value="P-loop_NTPase"/>
</dbReference>
<evidence type="ECO:0000256" key="3">
    <source>
        <dbReference type="ARBA" id="ARBA00022741"/>
    </source>
</evidence>
<dbReference type="AlphaFoldDB" id="G8XHK4"/>
<evidence type="ECO:0000256" key="1">
    <source>
        <dbReference type="ARBA" id="ARBA00005417"/>
    </source>
</evidence>
<evidence type="ECO:0000313" key="7">
    <source>
        <dbReference type="EMBL" id="AEW99841.1"/>
    </source>
</evidence>
<dbReference type="GO" id="GO:0055085">
    <property type="term" value="P:transmembrane transport"/>
    <property type="evidence" value="ECO:0007669"/>
    <property type="project" value="UniProtKB-ARBA"/>
</dbReference>
<dbReference type="CDD" id="cd03257">
    <property type="entry name" value="ABC_NikE_OppD_transporters"/>
    <property type="match status" value="1"/>
</dbReference>
<dbReference type="PROSITE" id="PS50893">
    <property type="entry name" value="ABC_TRANSPORTER_2"/>
    <property type="match status" value="1"/>
</dbReference>
<gene>
    <name evidence="7" type="ordered locus">SCATT_p16480</name>
</gene>
<dbReference type="InterPro" id="IPR003593">
    <property type="entry name" value="AAA+_ATPase"/>
</dbReference>
<keyword evidence="3" id="KW-0547">Nucleotide-binding</keyword>
<dbReference type="EMBL" id="CP003229">
    <property type="protein sequence ID" value="AEW99841.1"/>
    <property type="molecule type" value="Genomic_DNA"/>
</dbReference>
<evidence type="ECO:0000313" key="8">
    <source>
        <dbReference type="Proteomes" id="UP000007842"/>
    </source>
</evidence>
<keyword evidence="8" id="KW-1185">Reference proteome</keyword>
<geneLocation type="plasmid" evidence="7 8">
    <name>pSCATT</name>
</geneLocation>
<dbReference type="Gene3D" id="3.40.50.300">
    <property type="entry name" value="P-loop containing nucleotide triphosphate hydrolases"/>
    <property type="match status" value="1"/>
</dbReference>
<dbReference type="Pfam" id="PF08352">
    <property type="entry name" value="oligo_HPY"/>
    <property type="match status" value="1"/>
</dbReference>
<protein>
    <submittedName>
        <fullName evidence="7">Oligopeptide/dipeptide ABC transporter, ATPase subunit</fullName>
    </submittedName>
</protein>
<feature type="region of interest" description="Disordered" evidence="5">
    <location>
        <begin position="230"/>
        <end position="249"/>
    </location>
</feature>
<evidence type="ECO:0000256" key="4">
    <source>
        <dbReference type="ARBA" id="ARBA00022840"/>
    </source>
</evidence>
<comment type="similarity">
    <text evidence="1">Belongs to the ABC transporter superfamily.</text>
</comment>
<feature type="domain" description="ABC transporter" evidence="6">
    <location>
        <begin position="1"/>
        <end position="225"/>
    </location>
</feature>
<evidence type="ECO:0000259" key="6">
    <source>
        <dbReference type="PROSITE" id="PS50893"/>
    </source>
</evidence>
<dbReference type="GO" id="GO:0015833">
    <property type="term" value="P:peptide transport"/>
    <property type="evidence" value="ECO:0007669"/>
    <property type="project" value="InterPro"/>
</dbReference>
<dbReference type="Proteomes" id="UP000007842">
    <property type="component" value="Plasmid pSCATT"/>
</dbReference>
<name>G8XHK4_STREN</name>
<dbReference type="InterPro" id="IPR050319">
    <property type="entry name" value="ABC_transp_ATP-bind"/>
</dbReference>
<dbReference type="PATRIC" id="fig|1003195.29.peg.7444"/>
<keyword evidence="7" id="KW-0614">Plasmid</keyword>
<accession>G8XHK4</accession>
<proteinExistence type="inferred from homology"/>